<reference evidence="5 6" key="1">
    <citation type="submission" date="2019-08" db="EMBL/GenBank/DDBJ databases">
        <title>In-depth cultivation of the pig gut microbiome towards novel bacterial diversity and tailored functional studies.</title>
        <authorList>
            <person name="Wylensek D."/>
            <person name="Hitch T.C.A."/>
            <person name="Clavel T."/>
        </authorList>
    </citation>
    <scope>NUCLEOTIDE SEQUENCE [LARGE SCALE GENOMIC DNA]</scope>
    <source>
        <strain evidence="5 6">WB03_NA08</strain>
    </source>
</reference>
<dbReference type="AlphaFoldDB" id="A0A6N7VTQ4"/>
<dbReference type="GO" id="GO:0030272">
    <property type="term" value="F:5-formyltetrahydrofolate cyclo-ligase activity"/>
    <property type="evidence" value="ECO:0007669"/>
    <property type="project" value="TreeGrafter"/>
</dbReference>
<evidence type="ECO:0000256" key="2">
    <source>
        <dbReference type="ARBA" id="ARBA00022741"/>
    </source>
</evidence>
<dbReference type="InterPro" id="IPR024185">
    <property type="entry name" value="FTHF_cligase-like_sf"/>
</dbReference>
<keyword evidence="6" id="KW-1185">Reference proteome</keyword>
<evidence type="ECO:0000256" key="3">
    <source>
        <dbReference type="ARBA" id="ARBA00022840"/>
    </source>
</evidence>
<sequence length="127" mass="13717">MPDEPIPGVDAEFLPRLFSADGPLPIGSWGTGPLESPRPQWPSQPQHPTDVLGADLVLVPALAVDISGVRLGKGGGWYDRTLGEFSAPIYAVVWADEVYPPHTLPRAPHDYPLDGCVTEEGIHSFHM</sequence>
<dbReference type="GO" id="GO:0009396">
    <property type="term" value="P:folic acid-containing compound biosynthetic process"/>
    <property type="evidence" value="ECO:0007669"/>
    <property type="project" value="TreeGrafter"/>
</dbReference>
<dbReference type="GO" id="GO:0035999">
    <property type="term" value="P:tetrahydrofolate interconversion"/>
    <property type="evidence" value="ECO:0007669"/>
    <property type="project" value="TreeGrafter"/>
</dbReference>
<dbReference type="EMBL" id="VULO01000012">
    <property type="protein sequence ID" value="MSS85154.1"/>
    <property type="molecule type" value="Genomic_DNA"/>
</dbReference>
<dbReference type="InterPro" id="IPR002698">
    <property type="entry name" value="FTHF_cligase"/>
</dbReference>
<protein>
    <submittedName>
        <fullName evidence="5">5-formyltetrahydrofolate cyclo-ligase</fullName>
    </submittedName>
</protein>
<organism evidence="5 6">
    <name type="scientific">Scrofimicrobium canadense</name>
    <dbReference type="NCBI Taxonomy" id="2652290"/>
    <lineage>
        <taxon>Bacteria</taxon>
        <taxon>Bacillati</taxon>
        <taxon>Actinomycetota</taxon>
        <taxon>Actinomycetes</taxon>
        <taxon>Actinomycetales</taxon>
        <taxon>Actinomycetaceae</taxon>
        <taxon>Scrofimicrobium</taxon>
    </lineage>
</organism>
<keyword evidence="3" id="KW-0067">ATP-binding</keyword>
<dbReference type="Gene3D" id="3.40.50.10420">
    <property type="entry name" value="NagB/RpiA/CoA transferase-like"/>
    <property type="match status" value="1"/>
</dbReference>
<evidence type="ECO:0000313" key="5">
    <source>
        <dbReference type="EMBL" id="MSS85154.1"/>
    </source>
</evidence>
<dbReference type="Pfam" id="PF01812">
    <property type="entry name" value="5-FTHF_cyc-lig"/>
    <property type="match status" value="1"/>
</dbReference>
<accession>A0A6N7VTQ4</accession>
<dbReference type="PANTHER" id="PTHR23407">
    <property type="entry name" value="ATPASE INHIBITOR/5-FORMYLTETRAHYDROFOLATE CYCLO-LIGASE"/>
    <property type="match status" value="1"/>
</dbReference>
<keyword evidence="5" id="KW-0436">Ligase</keyword>
<comment type="similarity">
    <text evidence="1">Belongs to the 5-formyltetrahydrofolate cyclo-ligase family.</text>
</comment>
<proteinExistence type="inferred from homology"/>
<dbReference type="InterPro" id="IPR037171">
    <property type="entry name" value="NagB/RpiA_transferase-like"/>
</dbReference>
<evidence type="ECO:0000313" key="6">
    <source>
        <dbReference type="Proteomes" id="UP000470875"/>
    </source>
</evidence>
<dbReference type="Proteomes" id="UP000470875">
    <property type="component" value="Unassembled WGS sequence"/>
</dbReference>
<evidence type="ECO:0000256" key="1">
    <source>
        <dbReference type="ARBA" id="ARBA00010638"/>
    </source>
</evidence>
<gene>
    <name evidence="5" type="ORF">FYJ24_10365</name>
</gene>
<dbReference type="PANTHER" id="PTHR23407:SF1">
    <property type="entry name" value="5-FORMYLTETRAHYDROFOLATE CYCLO-LIGASE"/>
    <property type="match status" value="1"/>
</dbReference>
<keyword evidence="2" id="KW-0547">Nucleotide-binding</keyword>
<dbReference type="GO" id="GO:0005524">
    <property type="term" value="F:ATP binding"/>
    <property type="evidence" value="ECO:0007669"/>
    <property type="project" value="UniProtKB-KW"/>
</dbReference>
<comment type="caution">
    <text evidence="5">The sequence shown here is derived from an EMBL/GenBank/DDBJ whole genome shotgun (WGS) entry which is preliminary data.</text>
</comment>
<evidence type="ECO:0000256" key="4">
    <source>
        <dbReference type="SAM" id="MobiDB-lite"/>
    </source>
</evidence>
<dbReference type="SUPFAM" id="SSF100950">
    <property type="entry name" value="NagB/RpiA/CoA transferase-like"/>
    <property type="match status" value="1"/>
</dbReference>
<feature type="region of interest" description="Disordered" evidence="4">
    <location>
        <begin position="24"/>
        <end position="49"/>
    </location>
</feature>
<name>A0A6N7VTQ4_9ACTO</name>